<protein>
    <submittedName>
        <fullName evidence="2">Putative peptidoglycan binding domain protein</fullName>
    </submittedName>
</protein>
<keyword evidence="3" id="KW-1185">Reference proteome</keyword>
<dbReference type="KEGG" id="cbv:U729_3086"/>
<proteinExistence type="predicted"/>
<reference evidence="2 3" key="1">
    <citation type="journal article" date="2015" name="Infect. Genet. Evol.">
        <title>Genomic sequences of six botulinum neurotoxin-producing strains representing three clostridial species illustrate the mobility and diversity of botulinum neurotoxin genes.</title>
        <authorList>
            <person name="Smith T.J."/>
            <person name="Hill K.K."/>
            <person name="Xie G."/>
            <person name="Foley B.T."/>
            <person name="Williamson C.H."/>
            <person name="Foster J.T."/>
            <person name="Johnson S.L."/>
            <person name="Chertkov O."/>
            <person name="Teshima H."/>
            <person name="Gibbons H.S."/>
            <person name="Johnsky L.A."/>
            <person name="Karavis M.A."/>
            <person name="Smith L.A."/>
        </authorList>
    </citation>
    <scope>NUCLEOTIDE SEQUENCE [LARGE SCALE GENOMIC DNA]</scope>
    <source>
        <strain evidence="2">Sullivan</strain>
        <plasmid evidence="3">Plasmid pCBJ</plasmid>
    </source>
</reference>
<dbReference type="eggNOG" id="ENOG5033ZV7">
    <property type="taxonomic scope" value="Bacteria"/>
</dbReference>
<evidence type="ECO:0000259" key="1">
    <source>
        <dbReference type="Pfam" id="PF01471"/>
    </source>
</evidence>
<dbReference type="HOGENOM" id="CLU_607943_0_0_9"/>
<gene>
    <name evidence="2" type="ORF">U729_3086</name>
</gene>
<sequence length="424" mass="47997">MYIYGTTILFRNKDFDNMLYNKNKTFTGTDTLVFIIFPNTKPILLGSLTTLSYSLYRHKTPVPLLGRISTGGCTRGTRVVAGTMIFTLINQHWVNELANKVGYISQYNKIKADELPIFDLMIVSANEFGSSASAFIYGVDFTEEAGVVSIEDLMMENTFKFVARDIDMFYENDFNQVENKRFANINSIIGYREMEAAKEIYVEPKNIQLALIEKGFNVKLTGTYDTQTMEAVRTMQKKAGLLQTGAIDSFTRNYLFENNKAPIINKNKEDVNVKDEYGNTIDYIKYGDSVSNYIENENKLIIHDGYIESNELIEENFAISSNMQEGSLKINYIEMIKGILKFKIRSDLPVEVSLTGISIFNNGNISITKKSFNCLDLLSINSSSISEAFIYNAENKSLPSKVEVILSIGNKKHLKFIITNTGRN</sequence>
<accession>A0A0A7G067</accession>
<dbReference type="Pfam" id="PF01471">
    <property type="entry name" value="PG_binding_1"/>
    <property type="match status" value="1"/>
</dbReference>
<evidence type="ECO:0000313" key="2">
    <source>
        <dbReference type="EMBL" id="AIY85264.1"/>
    </source>
</evidence>
<dbReference type="InterPro" id="IPR002477">
    <property type="entry name" value="Peptidoglycan-bd-like"/>
</dbReference>
<evidence type="ECO:0000313" key="3">
    <source>
        <dbReference type="Proteomes" id="UP000030635"/>
    </source>
</evidence>
<name>A0A0A7G067_9CLOT</name>
<dbReference type="InterPro" id="IPR036365">
    <property type="entry name" value="PGBD-like_sf"/>
</dbReference>
<organism evidence="2 3">
    <name type="scientific">Clostridium baratii str. Sullivan</name>
    <dbReference type="NCBI Taxonomy" id="1415775"/>
    <lineage>
        <taxon>Bacteria</taxon>
        <taxon>Bacillati</taxon>
        <taxon>Bacillota</taxon>
        <taxon>Clostridia</taxon>
        <taxon>Eubacteriales</taxon>
        <taxon>Clostridiaceae</taxon>
        <taxon>Clostridium</taxon>
    </lineage>
</organism>
<dbReference type="SUPFAM" id="SSF47090">
    <property type="entry name" value="PGBD-like"/>
    <property type="match status" value="1"/>
</dbReference>
<dbReference type="EMBL" id="CP006906">
    <property type="protein sequence ID" value="AIY85264.1"/>
    <property type="molecule type" value="Genomic_DNA"/>
</dbReference>
<dbReference type="InterPro" id="IPR036366">
    <property type="entry name" value="PGBDSf"/>
</dbReference>
<dbReference type="Gene3D" id="1.10.101.10">
    <property type="entry name" value="PGBD-like superfamily/PGBD"/>
    <property type="match status" value="1"/>
</dbReference>
<feature type="domain" description="Peptidoglycan binding-like" evidence="1">
    <location>
        <begin position="205"/>
        <end position="253"/>
    </location>
</feature>
<dbReference type="Proteomes" id="UP000030635">
    <property type="component" value="Plasmid pCBJ"/>
</dbReference>
<keyword evidence="2" id="KW-0614">Plasmid</keyword>
<geneLocation type="plasmid" evidence="2 3">
    <name>pCBJ</name>
</geneLocation>
<dbReference type="AlphaFoldDB" id="A0A0A7G067"/>